<dbReference type="EMBL" id="JAUBYV010000004">
    <property type="protein sequence ID" value="KAK2627484.1"/>
    <property type="molecule type" value="Genomic_DNA"/>
</dbReference>
<dbReference type="Proteomes" id="UP001285354">
    <property type="component" value="Unassembled WGS sequence"/>
</dbReference>
<proteinExistence type="predicted"/>
<keyword evidence="2" id="KW-1185">Reference proteome</keyword>
<organism evidence="1 2">
    <name type="scientific">Diplocarpon rosae</name>
    <dbReference type="NCBI Taxonomy" id="946125"/>
    <lineage>
        <taxon>Eukaryota</taxon>
        <taxon>Fungi</taxon>
        <taxon>Dikarya</taxon>
        <taxon>Ascomycota</taxon>
        <taxon>Pezizomycotina</taxon>
        <taxon>Leotiomycetes</taxon>
        <taxon>Helotiales</taxon>
        <taxon>Drepanopezizaceae</taxon>
        <taxon>Diplocarpon</taxon>
    </lineage>
</organism>
<reference evidence="1" key="1">
    <citation type="submission" date="2023-06" db="EMBL/GenBank/DDBJ databases">
        <title>Draft genome of Marssonina rosae.</title>
        <authorList>
            <person name="Cheng Q."/>
        </authorList>
    </citation>
    <scope>NUCLEOTIDE SEQUENCE</scope>
    <source>
        <strain evidence="1">R4</strain>
    </source>
</reference>
<dbReference type="AlphaFoldDB" id="A0AAD9WFW1"/>
<protein>
    <submittedName>
        <fullName evidence="1">Uncharacterized protein</fullName>
    </submittedName>
</protein>
<evidence type="ECO:0000313" key="1">
    <source>
        <dbReference type="EMBL" id="KAK2627484.1"/>
    </source>
</evidence>
<accession>A0AAD9WFW1</accession>
<comment type="caution">
    <text evidence="1">The sequence shown here is derived from an EMBL/GenBank/DDBJ whole genome shotgun (WGS) entry which is preliminary data.</text>
</comment>
<evidence type="ECO:0000313" key="2">
    <source>
        <dbReference type="Proteomes" id="UP001285354"/>
    </source>
</evidence>
<name>A0AAD9WFW1_9HELO</name>
<gene>
    <name evidence="1" type="ORF">QTJ16_003450</name>
</gene>
<sequence>MIAANFKINYQPSVILSTPTLLSSFGENLQLALRIQVAHFPLPRYEAYIQIKSQLHTSAKKLIENFGDEAQHLQQHQTMCKIWRTWFTCRDCNDQFVECSKKRADPKKPCVVKVVDLTEDGPCPSHGG</sequence>